<comment type="caution">
    <text evidence="2">The sequence shown here is derived from an EMBL/GenBank/DDBJ whole genome shotgun (WGS) entry which is preliminary data.</text>
</comment>
<accession>A0A1F5EKD5</accession>
<feature type="region of interest" description="Disordered" evidence="1">
    <location>
        <begin position="1"/>
        <end position="45"/>
    </location>
</feature>
<dbReference type="Proteomes" id="UP000176451">
    <property type="component" value="Unassembled WGS sequence"/>
</dbReference>
<proteinExistence type="predicted"/>
<name>A0A1F5EKD5_9BACT</name>
<evidence type="ECO:0000256" key="1">
    <source>
        <dbReference type="SAM" id="MobiDB-lite"/>
    </source>
</evidence>
<dbReference type="AlphaFoldDB" id="A0A1F5EKD5"/>
<evidence type="ECO:0000313" key="2">
    <source>
        <dbReference type="EMBL" id="OGD67868.1"/>
    </source>
</evidence>
<reference evidence="2 3" key="1">
    <citation type="journal article" date="2016" name="Nat. Commun.">
        <title>Thousands of microbial genomes shed light on interconnected biogeochemical processes in an aquifer system.</title>
        <authorList>
            <person name="Anantharaman K."/>
            <person name="Brown C.T."/>
            <person name="Hug L.A."/>
            <person name="Sharon I."/>
            <person name="Castelle C.J."/>
            <person name="Probst A.J."/>
            <person name="Thomas B.C."/>
            <person name="Singh A."/>
            <person name="Wilkins M.J."/>
            <person name="Karaoz U."/>
            <person name="Brodie E.L."/>
            <person name="Williams K.H."/>
            <person name="Hubbard S.S."/>
            <person name="Banfield J.F."/>
        </authorList>
    </citation>
    <scope>NUCLEOTIDE SEQUENCE [LARGE SCALE GENOMIC DNA]</scope>
</reference>
<gene>
    <name evidence="2" type="ORF">A3F08_00425</name>
</gene>
<evidence type="ECO:0000313" key="3">
    <source>
        <dbReference type="Proteomes" id="UP000176451"/>
    </source>
</evidence>
<protein>
    <submittedName>
        <fullName evidence="2">Uncharacterized protein</fullName>
    </submittedName>
</protein>
<feature type="compositionally biased region" description="Polar residues" evidence="1">
    <location>
        <begin position="26"/>
        <end position="45"/>
    </location>
</feature>
<organism evidence="2 3">
    <name type="scientific">Candidatus Berkelbacteria bacterium RIFCSPHIGHO2_12_FULL_36_9</name>
    <dbReference type="NCBI Taxonomy" id="1797469"/>
    <lineage>
        <taxon>Bacteria</taxon>
        <taxon>Candidatus Berkelbacteria</taxon>
    </lineage>
</organism>
<dbReference type="EMBL" id="MEZV01000005">
    <property type="protein sequence ID" value="OGD67868.1"/>
    <property type="molecule type" value="Genomic_DNA"/>
</dbReference>
<sequence>MSKWRHGTQYRGLIPEKKTPNGKGNCHQSQNSCTGNVPVDSQTTDNPVKSCFVSLKTRSSFGLDLSSVLREIENRLRRWLQNSSLKDEIKMTVKKEIIVFINELLQKKPSGANKIKLEAFLRTLENIFPQKQNNSLG</sequence>